<name>A8YB72_MICA7</name>
<evidence type="ECO:0000313" key="2">
    <source>
        <dbReference type="EMBL" id="CAO88982.1"/>
    </source>
</evidence>
<reference evidence="2" key="1">
    <citation type="submission" date="2007-08" db="EMBL/GenBank/DDBJ databases">
        <authorList>
            <person name="Frangeul L."/>
        </authorList>
    </citation>
    <scope>NUCLEOTIDE SEQUENCE</scope>
    <source>
        <strain evidence="2">PCC 7806</strain>
    </source>
</reference>
<organism evidence="2">
    <name type="scientific">Microcystis aeruginosa (strain PCC 7806)</name>
    <dbReference type="NCBI Taxonomy" id="267872"/>
    <lineage>
        <taxon>Bacteria</taxon>
        <taxon>Bacillati</taxon>
        <taxon>Cyanobacteriota</taxon>
        <taxon>Cyanophyceae</taxon>
        <taxon>Oscillatoriophycideae</taxon>
        <taxon>Chroococcales</taxon>
        <taxon>Microcystaceae</taxon>
        <taxon>Microcystis</taxon>
    </lineage>
</organism>
<dbReference type="SUPFAM" id="SSF111283">
    <property type="entry name" value="Putative modulator of DNA gyrase, PmbA/TldD"/>
    <property type="match status" value="1"/>
</dbReference>
<dbReference type="GO" id="GO:0008237">
    <property type="term" value="F:metallopeptidase activity"/>
    <property type="evidence" value="ECO:0007669"/>
    <property type="project" value="InterPro"/>
</dbReference>
<accession>A8YB72</accession>
<dbReference type="Pfam" id="PF19289">
    <property type="entry name" value="PmbA_TldD_3rd"/>
    <property type="match status" value="1"/>
</dbReference>
<dbReference type="GO" id="GO:0006508">
    <property type="term" value="P:proteolysis"/>
    <property type="evidence" value="ECO:0007669"/>
    <property type="project" value="InterPro"/>
</dbReference>
<dbReference type="InterPro" id="IPR045569">
    <property type="entry name" value="Metalloprtase-TldD/E_C"/>
</dbReference>
<dbReference type="PANTHER" id="PTHR43421">
    <property type="entry name" value="METALLOPROTEASE PMBA"/>
    <property type="match status" value="1"/>
</dbReference>
<protein>
    <submittedName>
        <fullName evidence="2">Genome sequencing data, contig C268</fullName>
    </submittedName>
</protein>
<feature type="domain" description="Metalloprotease TldD/E C-terminal" evidence="1">
    <location>
        <begin position="2"/>
        <end position="57"/>
    </location>
</feature>
<dbReference type="InterPro" id="IPR047657">
    <property type="entry name" value="PmbA"/>
</dbReference>
<sequence length="57" mass="6136">MGYRIEKGKITGRVKDTMVTGNVYTALQNLIALGSDNQWNGSCYTPSLIVDSLSVVG</sequence>
<dbReference type="GO" id="GO:0005829">
    <property type="term" value="C:cytosol"/>
    <property type="evidence" value="ECO:0007669"/>
    <property type="project" value="TreeGrafter"/>
</dbReference>
<proteinExistence type="predicted"/>
<dbReference type="EMBL" id="AM778898">
    <property type="protein sequence ID" value="CAO88982.1"/>
    <property type="molecule type" value="Genomic_DNA"/>
</dbReference>
<evidence type="ECO:0000259" key="1">
    <source>
        <dbReference type="Pfam" id="PF19289"/>
    </source>
</evidence>
<gene>
    <name evidence="2" type="ORF">IPF_6454</name>
</gene>
<dbReference type="PANTHER" id="PTHR43421:SF1">
    <property type="entry name" value="METALLOPROTEASE PMBA"/>
    <property type="match status" value="1"/>
</dbReference>
<dbReference type="InterPro" id="IPR036059">
    <property type="entry name" value="TldD/PmbA_sf"/>
</dbReference>
<dbReference type="AlphaFoldDB" id="A8YB72"/>